<accession>A0A368TNU0</accession>
<keyword evidence="4" id="KW-0233">DNA recombination</keyword>
<evidence type="ECO:0000259" key="6">
    <source>
        <dbReference type="PROSITE" id="PS51898"/>
    </source>
</evidence>
<comment type="similarity">
    <text evidence="1">Belongs to the 'phage' integrase family.</text>
</comment>
<dbReference type="InterPro" id="IPR011010">
    <property type="entry name" value="DNA_brk_join_enz"/>
</dbReference>
<keyword evidence="2" id="KW-0229">DNA integration</keyword>
<gene>
    <name evidence="8" type="ORF">DU505_22070</name>
</gene>
<dbReference type="AlphaFoldDB" id="A0A368TNU0"/>
<evidence type="ECO:0000256" key="1">
    <source>
        <dbReference type="ARBA" id="ARBA00008857"/>
    </source>
</evidence>
<dbReference type="PANTHER" id="PTHR30349">
    <property type="entry name" value="PHAGE INTEGRASE-RELATED"/>
    <property type="match status" value="1"/>
</dbReference>
<dbReference type="Gene3D" id="1.10.443.10">
    <property type="entry name" value="Intergrase catalytic core"/>
    <property type="match status" value="1"/>
</dbReference>
<comment type="caution">
    <text evidence="8">The sequence shown here is derived from an EMBL/GenBank/DDBJ whole genome shotgun (WGS) entry which is preliminary data.</text>
</comment>
<evidence type="ECO:0000256" key="5">
    <source>
        <dbReference type="PROSITE-ProRule" id="PRU01248"/>
    </source>
</evidence>
<dbReference type="Proteomes" id="UP000252405">
    <property type="component" value="Unassembled WGS sequence"/>
</dbReference>
<organism evidence="8 9">
    <name type="scientific">Billgrantia montanilacus</name>
    <dbReference type="NCBI Taxonomy" id="2282305"/>
    <lineage>
        <taxon>Bacteria</taxon>
        <taxon>Pseudomonadati</taxon>
        <taxon>Pseudomonadota</taxon>
        <taxon>Gammaproteobacteria</taxon>
        <taxon>Oceanospirillales</taxon>
        <taxon>Halomonadaceae</taxon>
        <taxon>Billgrantia</taxon>
    </lineage>
</organism>
<keyword evidence="3 5" id="KW-0238">DNA-binding</keyword>
<keyword evidence="9" id="KW-1185">Reference proteome</keyword>
<reference evidence="8 9" key="1">
    <citation type="submission" date="2018-07" db="EMBL/GenBank/DDBJ databases">
        <title>Halomonas montanilacus sp. nov., isolated from Lake Pengyan on Tibetan Plateau.</title>
        <authorList>
            <person name="Lu H."/>
            <person name="Xing P."/>
            <person name="Wu Q."/>
        </authorList>
    </citation>
    <scope>NUCLEOTIDE SEQUENCE [LARGE SCALE GENOMIC DNA]</scope>
    <source>
        <strain evidence="8 9">PYC7W</strain>
    </source>
</reference>
<dbReference type="SUPFAM" id="SSF56349">
    <property type="entry name" value="DNA breaking-rejoining enzymes"/>
    <property type="match status" value="1"/>
</dbReference>
<evidence type="ECO:0000256" key="3">
    <source>
        <dbReference type="ARBA" id="ARBA00023125"/>
    </source>
</evidence>
<dbReference type="Pfam" id="PF00589">
    <property type="entry name" value="Phage_integrase"/>
    <property type="match status" value="1"/>
</dbReference>
<feature type="domain" description="Tyr recombinase" evidence="6">
    <location>
        <begin position="122"/>
        <end position="317"/>
    </location>
</feature>
<evidence type="ECO:0000313" key="9">
    <source>
        <dbReference type="Proteomes" id="UP000252405"/>
    </source>
</evidence>
<dbReference type="Gene3D" id="1.10.150.130">
    <property type="match status" value="1"/>
</dbReference>
<evidence type="ECO:0000256" key="4">
    <source>
        <dbReference type="ARBA" id="ARBA00023172"/>
    </source>
</evidence>
<proteinExistence type="inferred from homology"/>
<dbReference type="InterPro" id="IPR050090">
    <property type="entry name" value="Tyrosine_recombinase_XerCD"/>
</dbReference>
<evidence type="ECO:0000313" key="8">
    <source>
        <dbReference type="EMBL" id="RCV85976.1"/>
    </source>
</evidence>
<dbReference type="InterPro" id="IPR044068">
    <property type="entry name" value="CB"/>
</dbReference>
<dbReference type="InterPro" id="IPR013762">
    <property type="entry name" value="Integrase-like_cat_sf"/>
</dbReference>
<dbReference type="EMBL" id="QPII01000037">
    <property type="protein sequence ID" value="RCV85976.1"/>
    <property type="molecule type" value="Genomic_DNA"/>
</dbReference>
<dbReference type="PANTHER" id="PTHR30349:SF41">
    <property type="entry name" value="INTEGRASE_RECOMBINASE PROTEIN MJ0367-RELATED"/>
    <property type="match status" value="1"/>
</dbReference>
<dbReference type="InterPro" id="IPR002104">
    <property type="entry name" value="Integrase_catalytic"/>
</dbReference>
<evidence type="ECO:0000256" key="2">
    <source>
        <dbReference type="ARBA" id="ARBA00022908"/>
    </source>
</evidence>
<evidence type="ECO:0000259" key="7">
    <source>
        <dbReference type="PROSITE" id="PS51900"/>
    </source>
</evidence>
<dbReference type="GO" id="GO:0003677">
    <property type="term" value="F:DNA binding"/>
    <property type="evidence" value="ECO:0007669"/>
    <property type="project" value="UniProtKB-UniRule"/>
</dbReference>
<protein>
    <submittedName>
        <fullName evidence="8">Site-specific integrase</fullName>
    </submittedName>
</protein>
<feature type="domain" description="Core-binding (CB)" evidence="7">
    <location>
        <begin position="9"/>
        <end position="94"/>
    </location>
</feature>
<name>A0A368TNU0_9GAMM</name>
<dbReference type="PROSITE" id="PS51898">
    <property type="entry name" value="TYR_RECOMBINASE"/>
    <property type="match status" value="1"/>
</dbReference>
<dbReference type="PROSITE" id="PS51900">
    <property type="entry name" value="CB"/>
    <property type="match status" value="1"/>
</dbReference>
<dbReference type="GO" id="GO:0006310">
    <property type="term" value="P:DNA recombination"/>
    <property type="evidence" value="ECO:0007669"/>
    <property type="project" value="UniProtKB-KW"/>
</dbReference>
<dbReference type="CDD" id="cd00397">
    <property type="entry name" value="DNA_BRE_C"/>
    <property type="match status" value="1"/>
</dbReference>
<dbReference type="GO" id="GO:0015074">
    <property type="term" value="P:DNA integration"/>
    <property type="evidence" value="ECO:0007669"/>
    <property type="project" value="UniProtKB-KW"/>
</dbReference>
<dbReference type="InterPro" id="IPR010998">
    <property type="entry name" value="Integrase_recombinase_N"/>
</dbReference>
<sequence>MRQSMMRNCTFDEVLQEMFIERWLSPKSQSSYMGPVSYFQRYIGNQVLPSEVKRADVMAWRAAIVQSGRNPSGIAETSWNNYARHLKSVYRFGISHELIPLTKSPFEGVFLREKKKGRKTLKDTDIVFARETLELCRRYEVVKGEPAPIHPAWFWQVVLETFYHTGIRLNQLLSIRPVDVHLKKRRLTASAEGAKNRIEATLPITDALYPHLSTLMTAAHAAGFRRSDQLFNVNRFSERHGRDTMDIWQVEGFFRRLSKFCGSRVTPHRFRHSLATDLMRSPERDLYLTQQICGHTDIRSTLEYVAPDLNALRRYLEQRHAPRA</sequence>